<dbReference type="STRING" id="1612308.SAMN05444581_106223"/>
<sequence length="41" mass="4647">MLSLQARKFHDATVIGVEDIMPRMRRVTVARDCLSTIQQCG</sequence>
<dbReference type="RefSeq" id="WP_280140543.1">
    <property type="nucleotide sequence ID" value="NZ_FOSN01000006.1"/>
</dbReference>
<accession>A0A1I3YVX7</accession>
<dbReference type="AlphaFoldDB" id="A0A1I3YVX7"/>
<name>A0A1I3YVX7_9HYPH</name>
<organism evidence="1 2">
    <name type="scientific">Methylocapsa palsarum</name>
    <dbReference type="NCBI Taxonomy" id="1612308"/>
    <lineage>
        <taxon>Bacteria</taxon>
        <taxon>Pseudomonadati</taxon>
        <taxon>Pseudomonadota</taxon>
        <taxon>Alphaproteobacteria</taxon>
        <taxon>Hyphomicrobiales</taxon>
        <taxon>Beijerinckiaceae</taxon>
        <taxon>Methylocapsa</taxon>
    </lineage>
</organism>
<dbReference type="EMBL" id="FOSN01000006">
    <property type="protein sequence ID" value="SFK35940.1"/>
    <property type="molecule type" value="Genomic_DNA"/>
</dbReference>
<dbReference type="Proteomes" id="UP000198755">
    <property type="component" value="Unassembled WGS sequence"/>
</dbReference>
<reference evidence="1 2" key="1">
    <citation type="submission" date="2016-10" db="EMBL/GenBank/DDBJ databases">
        <authorList>
            <person name="de Groot N.N."/>
        </authorList>
    </citation>
    <scope>NUCLEOTIDE SEQUENCE [LARGE SCALE GENOMIC DNA]</scope>
    <source>
        <strain evidence="1 2">NE2</strain>
    </source>
</reference>
<keyword evidence="2" id="KW-1185">Reference proteome</keyword>
<gene>
    <name evidence="1" type="ORF">SAMN05444581_106223</name>
</gene>
<protein>
    <submittedName>
        <fullName evidence="1">Uncharacterized protein</fullName>
    </submittedName>
</protein>
<evidence type="ECO:0000313" key="1">
    <source>
        <dbReference type="EMBL" id="SFK35940.1"/>
    </source>
</evidence>
<proteinExistence type="predicted"/>
<evidence type="ECO:0000313" key="2">
    <source>
        <dbReference type="Proteomes" id="UP000198755"/>
    </source>
</evidence>